<proteinExistence type="predicted"/>
<gene>
    <name evidence="3" type="ORF">FYJ59_01685</name>
</gene>
<keyword evidence="1" id="KW-0812">Transmembrane</keyword>
<keyword evidence="1" id="KW-1133">Transmembrane helix</keyword>
<dbReference type="Pfam" id="PF14317">
    <property type="entry name" value="YcxB"/>
    <property type="match status" value="1"/>
</dbReference>
<evidence type="ECO:0000313" key="4">
    <source>
        <dbReference type="Proteomes" id="UP000476055"/>
    </source>
</evidence>
<reference evidence="3 4" key="1">
    <citation type="submission" date="2019-08" db="EMBL/GenBank/DDBJ databases">
        <title>In-depth cultivation of the pig gut microbiome towards novel bacterial diversity and tailored functional studies.</title>
        <authorList>
            <person name="Wylensek D."/>
            <person name="Hitch T.C.A."/>
            <person name="Clavel T."/>
        </authorList>
    </citation>
    <scope>NUCLEOTIDE SEQUENCE [LARGE SCALE GENOMIC DNA]</scope>
    <source>
        <strain evidence="3 4">WCA3-601-WT-6H</strain>
    </source>
</reference>
<protein>
    <submittedName>
        <fullName evidence="3">YcxB family protein</fullName>
    </submittedName>
</protein>
<feature type="domain" description="YcxB-like C-terminal" evidence="2">
    <location>
        <begin position="95"/>
        <end position="151"/>
    </location>
</feature>
<keyword evidence="1" id="KW-0472">Membrane</keyword>
<name>A0A6L5YG75_9FIRM</name>
<dbReference type="EMBL" id="VUMU01000001">
    <property type="protein sequence ID" value="MST56968.1"/>
    <property type="molecule type" value="Genomic_DNA"/>
</dbReference>
<feature type="transmembrane region" description="Helical" evidence="1">
    <location>
        <begin position="56"/>
        <end position="77"/>
    </location>
</feature>
<evidence type="ECO:0000256" key="1">
    <source>
        <dbReference type="SAM" id="Phobius"/>
    </source>
</evidence>
<accession>A0A6L5YG75</accession>
<dbReference type="Proteomes" id="UP000476055">
    <property type="component" value="Unassembled WGS sequence"/>
</dbReference>
<evidence type="ECO:0000259" key="2">
    <source>
        <dbReference type="Pfam" id="PF14317"/>
    </source>
</evidence>
<dbReference type="AlphaFoldDB" id="A0A6L5YG75"/>
<keyword evidence="4" id="KW-1185">Reference proteome</keyword>
<evidence type="ECO:0000313" key="3">
    <source>
        <dbReference type="EMBL" id="MST56968.1"/>
    </source>
</evidence>
<feature type="transmembrane region" description="Helical" evidence="1">
    <location>
        <begin position="30"/>
        <end position="50"/>
    </location>
</feature>
<comment type="caution">
    <text evidence="3">The sequence shown here is derived from an EMBL/GenBank/DDBJ whole genome shotgun (WGS) entry which is preliminary data.</text>
</comment>
<dbReference type="InterPro" id="IPR025588">
    <property type="entry name" value="YcxB-like_C"/>
</dbReference>
<sequence length="163" mass="18997">MCDSMEYKFNCDVKASDLWKMSMVRTYRSFLGVINIVFTVSMIAMTVKLWPGSEDFFRVMEILCCLIFPVFQPLAIWGRSYKQVEQQPKGVELLFLNSGIVVTCDGKEEKIPWSRVTRVIRQDSMIVIKTDDSYGYMIMNRVMGEQKDAFYNDLVALLKNQKR</sequence>
<organism evidence="3 4">
    <name type="scientific">Waltera intestinalis</name>
    <dbReference type="NCBI Taxonomy" id="2606635"/>
    <lineage>
        <taxon>Bacteria</taxon>
        <taxon>Bacillati</taxon>
        <taxon>Bacillota</taxon>
        <taxon>Clostridia</taxon>
        <taxon>Lachnospirales</taxon>
        <taxon>Lachnospiraceae</taxon>
        <taxon>Waltera</taxon>
    </lineage>
</organism>